<keyword evidence="2" id="KW-0472">Membrane</keyword>
<dbReference type="EMBL" id="JAAIIH010000008">
    <property type="protein sequence ID" value="NMN00674.1"/>
    <property type="molecule type" value="Genomic_DNA"/>
</dbReference>
<dbReference type="AlphaFoldDB" id="A0A7Y0F277"/>
<feature type="transmembrane region" description="Helical" evidence="2">
    <location>
        <begin position="204"/>
        <end position="226"/>
    </location>
</feature>
<evidence type="ECO:0000256" key="2">
    <source>
        <dbReference type="SAM" id="Phobius"/>
    </source>
</evidence>
<name>A0A7Y0F277_9BIFI</name>
<comment type="caution">
    <text evidence="4">The sequence shown here is derived from an EMBL/GenBank/DDBJ whole genome shotgun (WGS) entry which is preliminary data.</text>
</comment>
<keyword evidence="2" id="KW-1133">Transmembrane helix</keyword>
<evidence type="ECO:0000313" key="4">
    <source>
        <dbReference type="EMBL" id="NMN00674.1"/>
    </source>
</evidence>
<protein>
    <recommendedName>
        <fullName evidence="3">DUF2510 domain-containing protein</fullName>
    </recommendedName>
</protein>
<feature type="region of interest" description="Disordered" evidence="1">
    <location>
        <begin position="34"/>
        <end position="127"/>
    </location>
</feature>
<accession>A0A7Y0F277</accession>
<evidence type="ECO:0000259" key="3">
    <source>
        <dbReference type="Pfam" id="PF10708"/>
    </source>
</evidence>
<keyword evidence="5" id="KW-1185">Reference proteome</keyword>
<feature type="compositionally biased region" description="Low complexity" evidence="1">
    <location>
        <begin position="84"/>
        <end position="93"/>
    </location>
</feature>
<evidence type="ECO:0000256" key="1">
    <source>
        <dbReference type="SAM" id="MobiDB-lite"/>
    </source>
</evidence>
<feature type="domain" description="DUF2510" evidence="3">
    <location>
        <begin position="8"/>
        <end position="39"/>
    </location>
</feature>
<dbReference type="Pfam" id="PF10708">
    <property type="entry name" value="DUF2510"/>
    <property type="match status" value="1"/>
</dbReference>
<proteinExistence type="predicted"/>
<dbReference type="InterPro" id="IPR018929">
    <property type="entry name" value="DUF2510"/>
</dbReference>
<sequence length="271" mass="30244">MAEAEAQPGWYPDPSGDPDRLRWWDGEAWAEYYAPAPKSRDDDDDDDADNNTDQADWQSDRPSAPSDYGHDYDPAQGHGRHRAPQSQSQPQQPYAQTSGYGSPYPQNDYAQNGYPQNGYGQPPYAQPNYAQYSQTAYAQTSYAQPQTPGPQQPGYAPQSQPFPYAQSPVPQQPYPPQQYGQQYGQYGQYGAGVTLTDTDRTLRLIAFVLNLLTTVALCWLFVPLIWMIPMTVHTWSLYKGDRPNTVGFGVCNLIFLNSIAGVLLLVSTKNV</sequence>
<evidence type="ECO:0000313" key="5">
    <source>
        <dbReference type="Proteomes" id="UP000588277"/>
    </source>
</evidence>
<feature type="compositionally biased region" description="Low complexity" evidence="1">
    <location>
        <begin position="152"/>
        <end position="169"/>
    </location>
</feature>
<keyword evidence="2" id="KW-0812">Transmembrane</keyword>
<gene>
    <name evidence="4" type="ORF">G1C96_1253</name>
</gene>
<feature type="compositionally biased region" description="Polar residues" evidence="1">
    <location>
        <begin position="94"/>
        <end position="119"/>
    </location>
</feature>
<feature type="region of interest" description="Disordered" evidence="1">
    <location>
        <begin position="1"/>
        <end position="22"/>
    </location>
</feature>
<dbReference type="Proteomes" id="UP000588277">
    <property type="component" value="Unassembled WGS sequence"/>
</dbReference>
<dbReference type="RefSeq" id="WP_169275815.1">
    <property type="nucleotide sequence ID" value="NZ_JAAIIH010000008.1"/>
</dbReference>
<feature type="region of interest" description="Disordered" evidence="1">
    <location>
        <begin position="139"/>
        <end position="177"/>
    </location>
</feature>
<reference evidence="4 5" key="1">
    <citation type="submission" date="2020-02" db="EMBL/GenBank/DDBJ databases">
        <title>Characterization of phylogenetic diversity of novel bifidobacterial species isolated in Czech ZOOs.</title>
        <authorList>
            <person name="Lugli G.A."/>
            <person name="Vera N.B."/>
            <person name="Ventura M."/>
        </authorList>
    </citation>
    <scope>NUCLEOTIDE SEQUENCE [LARGE SCALE GENOMIC DNA]</scope>
    <source>
        <strain evidence="4 5">DSM 109958</strain>
    </source>
</reference>
<feature type="transmembrane region" description="Helical" evidence="2">
    <location>
        <begin position="246"/>
        <end position="266"/>
    </location>
</feature>
<organism evidence="4 5">
    <name type="scientific">Bifidobacterium moraviense</name>
    <dbReference type="NCBI Taxonomy" id="2675323"/>
    <lineage>
        <taxon>Bacteria</taxon>
        <taxon>Bacillati</taxon>
        <taxon>Actinomycetota</taxon>
        <taxon>Actinomycetes</taxon>
        <taxon>Bifidobacteriales</taxon>
        <taxon>Bifidobacteriaceae</taxon>
        <taxon>Bifidobacterium</taxon>
    </lineage>
</organism>